<dbReference type="GeneID" id="24563002"/>
<evidence type="ECO:0000256" key="4">
    <source>
        <dbReference type="PROSITE-ProRule" id="PRU00146"/>
    </source>
</evidence>
<dbReference type="STRING" id="5866.A0A061D0X4"/>
<dbReference type="Gene3D" id="3.30.40.10">
    <property type="entry name" value="Zinc/RING finger domain, C3HC4 (zinc finger)"/>
    <property type="match status" value="1"/>
</dbReference>
<dbReference type="GO" id="GO:0016491">
    <property type="term" value="F:oxidoreductase activity"/>
    <property type="evidence" value="ECO:0007669"/>
    <property type="project" value="InterPro"/>
</dbReference>
<dbReference type="InterPro" id="IPR019787">
    <property type="entry name" value="Znf_PHD-finger"/>
</dbReference>
<keyword evidence="3" id="KW-0862">Zinc</keyword>
<protein>
    <submittedName>
        <fullName evidence="6">Amine oxidase, putative</fullName>
    </submittedName>
</protein>
<dbReference type="SUPFAM" id="SSF57903">
    <property type="entry name" value="FYVE/PHD zinc finger"/>
    <property type="match status" value="1"/>
</dbReference>
<accession>A0A061D0X4</accession>
<keyword evidence="7" id="KW-1185">Reference proteome</keyword>
<dbReference type="VEuPathDB" id="PiroplasmaDB:BBBOND_0107590"/>
<dbReference type="KEGG" id="bbig:BBBOND_0107590"/>
<keyword evidence="1" id="KW-0479">Metal-binding</keyword>
<organism evidence="6 7">
    <name type="scientific">Babesia bigemina</name>
    <dbReference type="NCBI Taxonomy" id="5866"/>
    <lineage>
        <taxon>Eukaryota</taxon>
        <taxon>Sar</taxon>
        <taxon>Alveolata</taxon>
        <taxon>Apicomplexa</taxon>
        <taxon>Aconoidasida</taxon>
        <taxon>Piroplasmida</taxon>
        <taxon>Babesiidae</taxon>
        <taxon>Babesia</taxon>
    </lineage>
</organism>
<dbReference type="EMBL" id="LK391707">
    <property type="protein sequence ID" value="CDR94461.1"/>
    <property type="molecule type" value="Genomic_DNA"/>
</dbReference>
<sequence>MAASGNSRGERKINILRWIFLYHCLTEGQQKELLQSIGEQKQPNYATDRNFTLSVDRPAYVLYYNIALVLRERLFCKYMHLVWNKFGRAVILKLAITETMIRSKDPQLSVDLLHMFRSLDYYRKTTTTYEKVLTIKPGRVNAVFAEMLEHRLSLFMTLGLAPPKDIATLFLSPDRPSQFPYPPNFNFDETMLRLFGTNTEEVVQSDRFKKVRLQGPEGPQVDFPLPWTNGVPTSKEAGLYEPSRPEQTWNMSKIHMALHTDFHPSEVNKKFRNNFNNLVPRETDVVVVGAGIAGLVAASYLKSCGVDVVVLEGRDRVGGRACTTSFPARRCGGKNVPEVNIDLGANYFHCCNVTDAGEGEHRPDAVKDVRARRAHFKSLMGISSEIKPAVADVAGGANWESTVYTRWCDFEGKQIKMESVIKANMIAEKIRVRAARKVQCMKKFMKNPPGNPNPTNSSRHLWYVREGLYREIFNRPPQNTGSMCPEAFDFSSRATASPFPSSHVGYAPLVEDYNPTGIPSVQYAPQYPNMFAHGSDSAVLHGYAPIPNYGAVYAPAGHKPVGVVDKTVSSIPPQSQCTYNGGAPGGVYVEQPYRNWSPPPGCSLPTNQHCTVNKPDYSKNWDAYGVMEKLLKNSPLGVPRHINVKAPCDSNAYLYDEQGNRKSLWDIYIESITEVFQENVLSPQNVTDTEWSMIFVILQSRIGYNSDLRETCISMCRLPNIDEEFDDSLYYLSKENWILNNRYVWQHYTQHTSVNKKPFACQNDSDKLVIDGWDWLLDAISQGVEHDVYLKSTVTDIHVQIGDMEYPVSVQVCGPKGTWHPPKLIRAKYAIIAVPSSMISPFSNGRQYPNQIVLSPPLNSLKSMALLRYKMGHHNKVILRFKEADVFWSAQTPQLNTLDPRFQFINLHMYGKLGCILAHCFPPFSTTWGAVGAEAEIVRQCLEVLRMSFGIDMANMPYPIDAMVTSWYRDPFAMGSYSYPGVNAADDDIIHLKSPHPIEFPRVLFAGEYLSSSYYQCVDGAYDTGMRAAEDVAHLGLCKPYPFPLTADSPSLDGMYNPMMREKYLGIPVPLPEADLLGYYLTDGSDDRITDDEADDRILGNSGLLGDELMVMERARCLLDVDTLHVNSYQRDAKAVIDCMEVLRGRNHWNSPLASLLNILTAVIQASQTPGEHVTGGVMNMRCQSAANAILQKFLALEGVRHDYVCHACLAGGEVIMCDSASCNKVWHEECLPPQLGELVKDTNAQWLCPCCRGMDIQRGQYSVPRALAQYWRRRGVWWCVKALMRHCHTVSRRITFLHKRVSHPKQRT</sequence>
<dbReference type="SUPFAM" id="SSF51905">
    <property type="entry name" value="FAD/NAD(P)-binding domain"/>
    <property type="match status" value="1"/>
</dbReference>
<dbReference type="InterPro" id="IPR011011">
    <property type="entry name" value="Znf_FYVE_PHD"/>
</dbReference>
<dbReference type="InterPro" id="IPR002937">
    <property type="entry name" value="Amino_oxidase"/>
</dbReference>
<dbReference type="OMA" id="CRLPNID"/>
<dbReference type="RefSeq" id="XP_012766647.1">
    <property type="nucleotide sequence ID" value="XM_012911193.1"/>
</dbReference>
<dbReference type="OrthoDB" id="406280at2759"/>
<evidence type="ECO:0000313" key="6">
    <source>
        <dbReference type="EMBL" id="CDR94461.1"/>
    </source>
</evidence>
<dbReference type="Pfam" id="PF01593">
    <property type="entry name" value="Amino_oxidase"/>
    <property type="match status" value="1"/>
</dbReference>
<gene>
    <name evidence="6" type="ORF">BBBOND_0107590</name>
</gene>
<name>A0A061D0X4_BABBI</name>
<evidence type="ECO:0000256" key="2">
    <source>
        <dbReference type="ARBA" id="ARBA00022771"/>
    </source>
</evidence>
<evidence type="ECO:0000256" key="3">
    <source>
        <dbReference type="ARBA" id="ARBA00022833"/>
    </source>
</evidence>
<dbReference type="Gene3D" id="3.50.50.60">
    <property type="entry name" value="FAD/NAD(P)-binding domain"/>
    <property type="match status" value="2"/>
</dbReference>
<evidence type="ECO:0000256" key="1">
    <source>
        <dbReference type="ARBA" id="ARBA00022723"/>
    </source>
</evidence>
<evidence type="ECO:0000313" key="7">
    <source>
        <dbReference type="Proteomes" id="UP000033188"/>
    </source>
</evidence>
<dbReference type="Proteomes" id="UP000033188">
    <property type="component" value="Chromosome 1"/>
</dbReference>
<dbReference type="SMART" id="SM00249">
    <property type="entry name" value="PHD"/>
    <property type="match status" value="1"/>
</dbReference>
<proteinExistence type="predicted"/>
<dbReference type="PROSITE" id="PS50016">
    <property type="entry name" value="ZF_PHD_2"/>
    <property type="match status" value="1"/>
</dbReference>
<dbReference type="Pfam" id="PF13450">
    <property type="entry name" value="NAD_binding_8"/>
    <property type="match status" value="1"/>
</dbReference>
<reference evidence="7" key="1">
    <citation type="journal article" date="2014" name="Nucleic Acids Res.">
        <title>The evolutionary dynamics of variant antigen genes in Babesia reveal a history of genomic innovation underlying host-parasite interaction.</title>
        <authorList>
            <person name="Jackson A.P."/>
            <person name="Otto T.D."/>
            <person name="Darby A."/>
            <person name="Ramaprasad A."/>
            <person name="Xia D."/>
            <person name="Echaide I.E."/>
            <person name="Farber M."/>
            <person name="Gahlot S."/>
            <person name="Gamble J."/>
            <person name="Gupta D."/>
            <person name="Gupta Y."/>
            <person name="Jackson L."/>
            <person name="Malandrin L."/>
            <person name="Malas T.B."/>
            <person name="Moussa E."/>
            <person name="Nair M."/>
            <person name="Reid A.J."/>
            <person name="Sanders M."/>
            <person name="Sharma J."/>
            <person name="Tracey A."/>
            <person name="Quail M.A."/>
            <person name="Weir W."/>
            <person name="Wastling J.M."/>
            <person name="Hall N."/>
            <person name="Willadsen P."/>
            <person name="Lingelbach K."/>
            <person name="Shiels B."/>
            <person name="Tait A."/>
            <person name="Berriman M."/>
            <person name="Allred D.R."/>
            <person name="Pain A."/>
        </authorList>
    </citation>
    <scope>NUCLEOTIDE SEQUENCE [LARGE SCALE GENOMIC DNA]</scope>
    <source>
        <strain evidence="7">Bond</strain>
    </source>
</reference>
<dbReference type="InterPro" id="IPR013083">
    <property type="entry name" value="Znf_RING/FYVE/PHD"/>
</dbReference>
<dbReference type="PANTHER" id="PTHR10742:SF415">
    <property type="entry name" value="CHROMOSOME UNDETERMINED SCAFFOLD_56, WHOLE GENOME SHOTGUN SEQUENCE"/>
    <property type="match status" value="1"/>
</dbReference>
<feature type="domain" description="PHD-type" evidence="5">
    <location>
        <begin position="1203"/>
        <end position="1255"/>
    </location>
</feature>
<evidence type="ECO:0000259" key="5">
    <source>
        <dbReference type="PROSITE" id="PS50016"/>
    </source>
</evidence>
<dbReference type="InterPro" id="IPR019786">
    <property type="entry name" value="Zinc_finger_PHD-type_CS"/>
</dbReference>
<dbReference type="InterPro" id="IPR001965">
    <property type="entry name" value="Znf_PHD"/>
</dbReference>
<dbReference type="PROSITE" id="PS01359">
    <property type="entry name" value="ZF_PHD_1"/>
    <property type="match status" value="1"/>
</dbReference>
<dbReference type="GO" id="GO:0008270">
    <property type="term" value="F:zinc ion binding"/>
    <property type="evidence" value="ECO:0007669"/>
    <property type="project" value="UniProtKB-KW"/>
</dbReference>
<dbReference type="InterPro" id="IPR050281">
    <property type="entry name" value="Flavin_monoamine_oxidase"/>
</dbReference>
<dbReference type="PANTHER" id="PTHR10742">
    <property type="entry name" value="FLAVIN MONOAMINE OXIDASE"/>
    <property type="match status" value="1"/>
</dbReference>
<keyword evidence="2 4" id="KW-0863">Zinc-finger</keyword>
<dbReference type="InterPro" id="IPR036188">
    <property type="entry name" value="FAD/NAD-bd_sf"/>
</dbReference>
<dbReference type="SUPFAM" id="SSF54373">
    <property type="entry name" value="FAD-linked reductases, C-terminal domain"/>
    <property type="match status" value="1"/>
</dbReference>